<comment type="pathway">
    <text evidence="1">Cofactor biosynthesis; adenosylcobalamin biosynthesis.</text>
</comment>
<dbReference type="InterPro" id="IPR050714">
    <property type="entry name" value="Cobalamin_biosynth_MTase"/>
</dbReference>
<evidence type="ECO:0000259" key="6">
    <source>
        <dbReference type="Pfam" id="PF00590"/>
    </source>
</evidence>
<dbReference type="InterPro" id="IPR012818">
    <property type="entry name" value="CbiE"/>
</dbReference>
<evidence type="ECO:0000256" key="1">
    <source>
        <dbReference type="ARBA" id="ARBA00004953"/>
    </source>
</evidence>
<accession>A0A9W6GGM2</accession>
<dbReference type="PANTHER" id="PTHR43182:SF1">
    <property type="entry name" value="COBALT-PRECORRIN-7 C(5)-METHYLTRANSFERASE"/>
    <property type="match status" value="1"/>
</dbReference>
<evidence type="ECO:0000256" key="5">
    <source>
        <dbReference type="ARBA" id="ARBA00022691"/>
    </source>
</evidence>
<organism evidence="7 8">
    <name type="scientific">Propionigenium maris DSM 9537</name>
    <dbReference type="NCBI Taxonomy" id="1123000"/>
    <lineage>
        <taxon>Bacteria</taxon>
        <taxon>Fusobacteriati</taxon>
        <taxon>Fusobacteriota</taxon>
        <taxon>Fusobacteriia</taxon>
        <taxon>Fusobacteriales</taxon>
        <taxon>Fusobacteriaceae</taxon>
        <taxon>Propionigenium</taxon>
    </lineage>
</organism>
<dbReference type="InterPro" id="IPR000878">
    <property type="entry name" value="4pyrrol_Mease"/>
</dbReference>
<dbReference type="GO" id="GO:0008276">
    <property type="term" value="F:protein methyltransferase activity"/>
    <property type="evidence" value="ECO:0007669"/>
    <property type="project" value="InterPro"/>
</dbReference>
<protein>
    <submittedName>
        <fullName evidence="7">Precorrin-6y C5,15-methyltransferase (Decarboxylating) subunit CbiE</fullName>
    </submittedName>
</protein>
<evidence type="ECO:0000256" key="2">
    <source>
        <dbReference type="ARBA" id="ARBA00022573"/>
    </source>
</evidence>
<dbReference type="InterPro" id="IPR014777">
    <property type="entry name" value="4pyrrole_Mease_sub1"/>
</dbReference>
<dbReference type="InterPro" id="IPR035996">
    <property type="entry name" value="4pyrrol_Methylase_sf"/>
</dbReference>
<dbReference type="Gene3D" id="3.40.1010.10">
    <property type="entry name" value="Cobalt-precorrin-4 Transmethylase, Domain 1"/>
    <property type="match status" value="1"/>
</dbReference>
<keyword evidence="5" id="KW-0949">S-adenosyl-L-methionine</keyword>
<dbReference type="Proteomes" id="UP001144471">
    <property type="component" value="Unassembled WGS sequence"/>
</dbReference>
<dbReference type="AlphaFoldDB" id="A0A9W6GGM2"/>
<dbReference type="GO" id="GO:0032259">
    <property type="term" value="P:methylation"/>
    <property type="evidence" value="ECO:0007669"/>
    <property type="project" value="UniProtKB-KW"/>
</dbReference>
<keyword evidence="3" id="KW-0489">Methyltransferase</keyword>
<comment type="caution">
    <text evidence="7">The sequence shown here is derived from an EMBL/GenBank/DDBJ whole genome shotgun (WGS) entry which is preliminary data.</text>
</comment>
<name>A0A9W6GGM2_9FUSO</name>
<dbReference type="NCBIfam" id="TIGR02467">
    <property type="entry name" value="CbiE"/>
    <property type="match status" value="1"/>
</dbReference>
<keyword evidence="8" id="KW-1185">Reference proteome</keyword>
<keyword evidence="4" id="KW-0808">Transferase</keyword>
<sequence>MNRIKIVGLGPGNLDYLLPICRRVIEKADILVGGRRNIESLEELAEDKEIRYIDRHLKELIEGLKTEMNREIVMVVSGDTGFYSMLEFMKKNFRDEELETYPGISSIQYLFSRCNLSWFDALVKSIHGRDFDFEELLPRYSHLGLLTDKKNTPQEIGRRLSAAGYGNTRVVVGEDLSYSHERIEVYRARDLAEVGREFNINAVIVEGDLSGTH</sequence>
<evidence type="ECO:0000313" key="7">
    <source>
        <dbReference type="EMBL" id="GLI54894.1"/>
    </source>
</evidence>
<dbReference type="EMBL" id="BSDY01000002">
    <property type="protein sequence ID" value="GLI54894.1"/>
    <property type="molecule type" value="Genomic_DNA"/>
</dbReference>
<gene>
    <name evidence="7" type="ORF">PM10SUCC1_04090</name>
</gene>
<reference evidence="7" key="1">
    <citation type="submission" date="2022-12" db="EMBL/GenBank/DDBJ databases">
        <title>Reference genome sequencing for broad-spectrum identification of bacterial and archaeal isolates by mass spectrometry.</title>
        <authorList>
            <person name="Sekiguchi Y."/>
            <person name="Tourlousse D.M."/>
        </authorList>
    </citation>
    <scope>NUCLEOTIDE SEQUENCE</scope>
    <source>
        <strain evidence="7">10succ1</strain>
    </source>
</reference>
<proteinExistence type="predicted"/>
<dbReference type="GO" id="GO:0009236">
    <property type="term" value="P:cobalamin biosynthetic process"/>
    <property type="evidence" value="ECO:0007669"/>
    <property type="project" value="UniProtKB-KW"/>
</dbReference>
<feature type="domain" description="Tetrapyrrole methylase" evidence="6">
    <location>
        <begin position="4"/>
        <end position="191"/>
    </location>
</feature>
<keyword evidence="2" id="KW-0169">Cobalamin biosynthesis</keyword>
<dbReference type="InterPro" id="IPR014776">
    <property type="entry name" value="4pyrrole_Mease_sub2"/>
</dbReference>
<evidence type="ECO:0000313" key="8">
    <source>
        <dbReference type="Proteomes" id="UP001144471"/>
    </source>
</evidence>
<dbReference type="SUPFAM" id="SSF53790">
    <property type="entry name" value="Tetrapyrrole methylase"/>
    <property type="match status" value="1"/>
</dbReference>
<evidence type="ECO:0000256" key="4">
    <source>
        <dbReference type="ARBA" id="ARBA00022679"/>
    </source>
</evidence>
<dbReference type="Pfam" id="PF00590">
    <property type="entry name" value="TP_methylase"/>
    <property type="match status" value="1"/>
</dbReference>
<dbReference type="Gene3D" id="3.30.950.10">
    <property type="entry name" value="Methyltransferase, Cobalt-precorrin-4 Transmethylase, Domain 2"/>
    <property type="match status" value="1"/>
</dbReference>
<evidence type="ECO:0000256" key="3">
    <source>
        <dbReference type="ARBA" id="ARBA00022603"/>
    </source>
</evidence>
<dbReference type="RefSeq" id="WP_281833031.1">
    <property type="nucleotide sequence ID" value="NZ_BSDY01000002.1"/>
</dbReference>
<dbReference type="CDD" id="cd11644">
    <property type="entry name" value="Precorrin-6Y-MT"/>
    <property type="match status" value="1"/>
</dbReference>
<dbReference type="PANTHER" id="PTHR43182">
    <property type="entry name" value="COBALT-PRECORRIN-6B C(15)-METHYLTRANSFERASE (DECARBOXYLATING)"/>
    <property type="match status" value="1"/>
</dbReference>